<proteinExistence type="predicted"/>
<name>A0A147J6J3_9SPHN</name>
<dbReference type="EMBL" id="LDTC01000113">
    <property type="protein sequence ID" value="KTW09918.1"/>
    <property type="molecule type" value="Genomic_DNA"/>
</dbReference>
<evidence type="ECO:0000313" key="2">
    <source>
        <dbReference type="Proteomes" id="UP000074410"/>
    </source>
</evidence>
<organism evidence="1 2">
    <name type="scientific">Sphingomonas sanguinis</name>
    <dbReference type="NCBI Taxonomy" id="33051"/>
    <lineage>
        <taxon>Bacteria</taxon>
        <taxon>Pseudomonadati</taxon>
        <taxon>Pseudomonadota</taxon>
        <taxon>Alphaproteobacteria</taxon>
        <taxon>Sphingomonadales</taxon>
        <taxon>Sphingomonadaceae</taxon>
        <taxon>Sphingomonas</taxon>
    </lineage>
</organism>
<accession>A0A147J6J3</accession>
<comment type="caution">
    <text evidence="1">The sequence shown here is derived from an EMBL/GenBank/DDBJ whole genome shotgun (WGS) entry which is preliminary data.</text>
</comment>
<sequence>MRGLLGIREVFIWEVRGLIRFSSLILGKFRAFDYQMHQVFGKIWKICDIGLWIYCERLAEL</sequence>
<dbReference type="Proteomes" id="UP000074410">
    <property type="component" value="Unassembled WGS sequence"/>
</dbReference>
<dbReference type="PATRIC" id="fig|33051.5.peg.326"/>
<protein>
    <submittedName>
        <fullName evidence="1">Uncharacterized protein</fullName>
    </submittedName>
</protein>
<reference evidence="1 2" key="1">
    <citation type="journal article" date="2016" name="Front. Microbiol.">
        <title>Genomic Resource of Rice Seed Associated Bacteria.</title>
        <authorList>
            <person name="Midha S."/>
            <person name="Bansal K."/>
            <person name="Sharma S."/>
            <person name="Kumar N."/>
            <person name="Patil P.P."/>
            <person name="Chaudhry V."/>
            <person name="Patil P.B."/>
        </authorList>
    </citation>
    <scope>NUCLEOTIDE SEQUENCE [LARGE SCALE GENOMIC DNA]</scope>
    <source>
        <strain evidence="1 2">NS258</strain>
    </source>
</reference>
<gene>
    <name evidence="1" type="ORF">NS258_14145</name>
</gene>
<dbReference type="AlphaFoldDB" id="A0A147J6J3"/>
<evidence type="ECO:0000313" key="1">
    <source>
        <dbReference type="EMBL" id="KTW09918.1"/>
    </source>
</evidence>